<dbReference type="EMBL" id="AVOT02016813">
    <property type="protein sequence ID" value="MBW0502428.1"/>
    <property type="molecule type" value="Genomic_DNA"/>
</dbReference>
<dbReference type="Proteomes" id="UP000765509">
    <property type="component" value="Unassembled WGS sequence"/>
</dbReference>
<sequence>MSLKAETHNEMICEIQVVTPHGARQKFGMLIFLHEMTSSPLPIHLTPLPCLLSHMNWLPHQPPKYASTPTTAPQQSPILMLWHPYLILSATYHAYAPAAPSRYASDTGTPFLPSPILSG</sequence>
<evidence type="ECO:0000313" key="2">
    <source>
        <dbReference type="Proteomes" id="UP000765509"/>
    </source>
</evidence>
<comment type="caution">
    <text evidence="1">The sequence shown here is derived from an EMBL/GenBank/DDBJ whole genome shotgun (WGS) entry which is preliminary data.</text>
</comment>
<name>A0A9Q3DIS8_9BASI</name>
<organism evidence="1 2">
    <name type="scientific">Austropuccinia psidii MF-1</name>
    <dbReference type="NCBI Taxonomy" id="1389203"/>
    <lineage>
        <taxon>Eukaryota</taxon>
        <taxon>Fungi</taxon>
        <taxon>Dikarya</taxon>
        <taxon>Basidiomycota</taxon>
        <taxon>Pucciniomycotina</taxon>
        <taxon>Pucciniomycetes</taxon>
        <taxon>Pucciniales</taxon>
        <taxon>Sphaerophragmiaceae</taxon>
        <taxon>Austropuccinia</taxon>
    </lineage>
</organism>
<evidence type="ECO:0000313" key="1">
    <source>
        <dbReference type="EMBL" id="MBW0502428.1"/>
    </source>
</evidence>
<keyword evidence="2" id="KW-1185">Reference proteome</keyword>
<accession>A0A9Q3DIS8</accession>
<protein>
    <submittedName>
        <fullName evidence="1">Uncharacterized protein</fullName>
    </submittedName>
</protein>
<proteinExistence type="predicted"/>
<reference evidence="1" key="1">
    <citation type="submission" date="2021-03" db="EMBL/GenBank/DDBJ databases">
        <title>Draft genome sequence of rust myrtle Austropuccinia psidii MF-1, a brazilian biotype.</title>
        <authorList>
            <person name="Quecine M.C."/>
            <person name="Pachon D.M.R."/>
            <person name="Bonatelli M.L."/>
            <person name="Correr F.H."/>
            <person name="Franceschini L.M."/>
            <person name="Leite T.F."/>
            <person name="Margarido G.R.A."/>
            <person name="Almeida C.A."/>
            <person name="Ferrarezi J.A."/>
            <person name="Labate C.A."/>
        </authorList>
    </citation>
    <scope>NUCLEOTIDE SEQUENCE</scope>
    <source>
        <strain evidence="1">MF-1</strain>
    </source>
</reference>
<gene>
    <name evidence="1" type="ORF">O181_042143</name>
</gene>
<dbReference type="AlphaFoldDB" id="A0A9Q3DIS8"/>